<comment type="caution">
    <text evidence="6">The sequence shown here is derived from an EMBL/GenBank/DDBJ whole genome shotgun (WGS) entry which is preliminary data.</text>
</comment>
<dbReference type="SUPFAM" id="SSF48452">
    <property type="entry name" value="TPR-like"/>
    <property type="match status" value="1"/>
</dbReference>
<dbReference type="InterPro" id="IPR041569">
    <property type="entry name" value="AAA_lid_3"/>
</dbReference>
<dbReference type="Proteomes" id="UP001197247">
    <property type="component" value="Unassembled WGS sequence"/>
</dbReference>
<feature type="domain" description="AAA+ ATPase" evidence="5">
    <location>
        <begin position="191"/>
        <end position="327"/>
    </location>
</feature>
<dbReference type="GO" id="GO:0005524">
    <property type="term" value="F:ATP binding"/>
    <property type="evidence" value="ECO:0007669"/>
    <property type="project" value="UniProtKB-KW"/>
</dbReference>
<evidence type="ECO:0000313" key="7">
    <source>
        <dbReference type="Proteomes" id="UP001197247"/>
    </source>
</evidence>
<dbReference type="Pfam" id="PF17862">
    <property type="entry name" value="AAA_lid_3"/>
    <property type="match status" value="1"/>
</dbReference>
<dbReference type="SMART" id="SM00382">
    <property type="entry name" value="AAA"/>
    <property type="match status" value="1"/>
</dbReference>
<dbReference type="PANTHER" id="PTHR23077:SF171">
    <property type="entry name" value="NUCLEAR VALOSIN-CONTAINING PROTEIN-LIKE"/>
    <property type="match status" value="1"/>
</dbReference>
<dbReference type="InterPro" id="IPR003959">
    <property type="entry name" value="ATPase_AAA_core"/>
</dbReference>
<dbReference type="PROSITE" id="PS00674">
    <property type="entry name" value="AAA"/>
    <property type="match status" value="1"/>
</dbReference>
<proteinExistence type="inferred from homology"/>
<dbReference type="InterPro" id="IPR050168">
    <property type="entry name" value="AAA_ATPase_domain"/>
</dbReference>
<gene>
    <name evidence="6" type="ORF">KIH74_17735</name>
</gene>
<name>A0ABS5TK75_9ACTN</name>
<dbReference type="PANTHER" id="PTHR23077">
    <property type="entry name" value="AAA-FAMILY ATPASE"/>
    <property type="match status" value="1"/>
</dbReference>
<sequence length="438" mass="46291">MTVDRSVFQALESAAANTAPTDPAGVPLRVHLAGLYLSAGEPERSLQHATTALAASPHDTTALSVAAAAASATGNEQLAEGYRAIHTALLNGGSEGPAPSGGGSGQRGTPTGTERRRPTSDPGSPVEVEEDAAEQPLSEPLSEPAGWDSSDPGTITLADVAGMHDVKQRLHRSLLGPMQNPQLREAFGKQLRGGLMLWGPPGTGKTFIARALSGELGAGFLSASPADVYGSYFGQSEQNIARLFAQARREAPGVVFLDELDAIGGRRSRRNTDQARAVVNQLLLELDGMAGNDGVFVLAATNAPWDVDEALRRPGRFDRTVLVLPPDAPAREALLRLQFEGRPIAPDIDLASLVRGTELFSGADLVRLVESATERALERSMQVGMVSPATDADFQAALRDTPPSTRAWLSTAATYLAHAGTGEDFDELRAYLRRHRIS</sequence>
<evidence type="ECO:0000256" key="1">
    <source>
        <dbReference type="ARBA" id="ARBA00022741"/>
    </source>
</evidence>
<keyword evidence="2 3" id="KW-0067">ATP-binding</keyword>
<dbReference type="EMBL" id="JAHBAY010000007">
    <property type="protein sequence ID" value="MBT0770789.1"/>
    <property type="molecule type" value="Genomic_DNA"/>
</dbReference>
<reference evidence="6 7" key="1">
    <citation type="submission" date="2021-05" db="EMBL/GenBank/DDBJ databases">
        <title>Kineosporia and Streptomyces sp. nov. two new marine actinobacteria isolated from Coral.</title>
        <authorList>
            <person name="Buangrab K."/>
            <person name="Sutthacheep M."/>
            <person name="Yeemin T."/>
            <person name="Harunari E."/>
            <person name="Igarashi Y."/>
            <person name="Kanchanasin P."/>
            <person name="Tanasupawat S."/>
            <person name="Phongsopitanun W."/>
        </authorList>
    </citation>
    <scope>NUCLEOTIDE SEQUENCE [LARGE SCALE GENOMIC DNA]</scope>
    <source>
        <strain evidence="6 7">J2-2</strain>
    </source>
</reference>
<dbReference type="InterPro" id="IPR003593">
    <property type="entry name" value="AAA+_ATPase"/>
</dbReference>
<protein>
    <submittedName>
        <fullName evidence="6">ATP-binding protein</fullName>
    </submittedName>
</protein>
<evidence type="ECO:0000259" key="5">
    <source>
        <dbReference type="SMART" id="SM00382"/>
    </source>
</evidence>
<keyword evidence="1 3" id="KW-0547">Nucleotide-binding</keyword>
<dbReference type="RefSeq" id="WP_214157089.1">
    <property type="nucleotide sequence ID" value="NZ_JAHBAY010000007.1"/>
</dbReference>
<dbReference type="InterPro" id="IPR027417">
    <property type="entry name" value="P-loop_NTPase"/>
</dbReference>
<evidence type="ECO:0000256" key="4">
    <source>
        <dbReference type="SAM" id="MobiDB-lite"/>
    </source>
</evidence>
<comment type="similarity">
    <text evidence="3">Belongs to the AAA ATPase family.</text>
</comment>
<feature type="region of interest" description="Disordered" evidence="4">
    <location>
        <begin position="90"/>
        <end position="154"/>
    </location>
</feature>
<evidence type="ECO:0000313" key="6">
    <source>
        <dbReference type="EMBL" id="MBT0770789.1"/>
    </source>
</evidence>
<feature type="compositionally biased region" description="Gly residues" evidence="4">
    <location>
        <begin position="93"/>
        <end position="106"/>
    </location>
</feature>
<evidence type="ECO:0000256" key="3">
    <source>
        <dbReference type="RuleBase" id="RU003651"/>
    </source>
</evidence>
<accession>A0ABS5TK75</accession>
<dbReference type="InterPro" id="IPR011990">
    <property type="entry name" value="TPR-like_helical_dom_sf"/>
</dbReference>
<organism evidence="6 7">
    <name type="scientific">Kineosporia corallincola</name>
    <dbReference type="NCBI Taxonomy" id="2835133"/>
    <lineage>
        <taxon>Bacteria</taxon>
        <taxon>Bacillati</taxon>
        <taxon>Actinomycetota</taxon>
        <taxon>Actinomycetes</taxon>
        <taxon>Kineosporiales</taxon>
        <taxon>Kineosporiaceae</taxon>
        <taxon>Kineosporia</taxon>
    </lineage>
</organism>
<keyword evidence="7" id="KW-1185">Reference proteome</keyword>
<dbReference type="Gene3D" id="1.10.8.60">
    <property type="match status" value="1"/>
</dbReference>
<dbReference type="Pfam" id="PF00004">
    <property type="entry name" value="AAA"/>
    <property type="match status" value="1"/>
</dbReference>
<dbReference type="SUPFAM" id="SSF52540">
    <property type="entry name" value="P-loop containing nucleoside triphosphate hydrolases"/>
    <property type="match status" value="1"/>
</dbReference>
<dbReference type="Gene3D" id="3.40.50.300">
    <property type="entry name" value="P-loop containing nucleotide triphosphate hydrolases"/>
    <property type="match status" value="1"/>
</dbReference>
<evidence type="ECO:0000256" key="2">
    <source>
        <dbReference type="ARBA" id="ARBA00022840"/>
    </source>
</evidence>
<dbReference type="InterPro" id="IPR003960">
    <property type="entry name" value="ATPase_AAA_CS"/>
</dbReference>